<dbReference type="PANTHER" id="PTHR48081:SF8">
    <property type="entry name" value="ALPHA_BETA HYDROLASE FOLD-3 DOMAIN-CONTAINING PROTEIN-RELATED"/>
    <property type="match status" value="1"/>
</dbReference>
<evidence type="ECO:0000256" key="1">
    <source>
        <dbReference type="ARBA" id="ARBA00010515"/>
    </source>
</evidence>
<dbReference type="GO" id="GO:0016787">
    <property type="term" value="F:hydrolase activity"/>
    <property type="evidence" value="ECO:0007669"/>
    <property type="project" value="UniProtKB-KW"/>
</dbReference>
<keyword evidence="2 5" id="KW-0378">Hydrolase</keyword>
<dbReference type="EMBL" id="CP002343">
    <property type="protein sequence ID" value="ADU47478.1"/>
    <property type="molecule type" value="Genomic_DNA"/>
</dbReference>
<protein>
    <submittedName>
        <fullName evidence="5">Alpha/beta hydrolase domain-containing protein</fullName>
    </submittedName>
</protein>
<reference evidence="5 6" key="1">
    <citation type="journal article" date="2010" name="Stand. Genomic Sci.">
        <title>Complete genome sequence of Intrasporangium calvum type strain (7 KIP).</title>
        <authorList>
            <person name="Del Rio T.G."/>
            <person name="Chertkov O."/>
            <person name="Yasawong M."/>
            <person name="Lucas S."/>
            <person name="Deshpande S."/>
            <person name="Cheng J.F."/>
            <person name="Detter C."/>
            <person name="Tapia R."/>
            <person name="Han C."/>
            <person name="Goodwin L."/>
            <person name="Pitluck S."/>
            <person name="Liolios K."/>
            <person name="Ivanova N."/>
            <person name="Mavromatis K."/>
            <person name="Pati A."/>
            <person name="Chen A."/>
            <person name="Palaniappan K."/>
            <person name="Land M."/>
            <person name="Hauser L."/>
            <person name="Chang Y.J."/>
            <person name="Jeffries C.D."/>
            <person name="Rohde M."/>
            <person name="Pukall R."/>
            <person name="Sikorski J."/>
            <person name="Goker M."/>
            <person name="Woyke T."/>
            <person name="Bristow J."/>
            <person name="Eisen J.A."/>
            <person name="Markowitz V."/>
            <person name="Hugenholtz P."/>
            <person name="Kyrpides N.C."/>
            <person name="Klenk H.P."/>
            <person name="Lapidus A."/>
        </authorList>
    </citation>
    <scope>NUCLEOTIDE SEQUENCE [LARGE SCALE GENOMIC DNA]</scope>
    <source>
        <strain evidence="6">ATCC 23552 / DSM 43043 / JCM 3097 / NBRC 12989 / 7 KIP</strain>
    </source>
</reference>
<gene>
    <name evidence="5" type="ordered locus">Intca_0953</name>
</gene>
<accession>E6SCS3</accession>
<proteinExistence type="inferred from homology"/>
<dbReference type="Proteomes" id="UP000008914">
    <property type="component" value="Chromosome"/>
</dbReference>
<dbReference type="eggNOG" id="COG0657">
    <property type="taxonomic scope" value="Bacteria"/>
</dbReference>
<keyword evidence="6" id="KW-1185">Reference proteome</keyword>
<comment type="similarity">
    <text evidence="1">Belongs to the 'GDXG' lipolytic enzyme family.</text>
</comment>
<dbReference type="InterPro" id="IPR029058">
    <property type="entry name" value="AB_hydrolase_fold"/>
</dbReference>
<dbReference type="PROSITE" id="PS01174">
    <property type="entry name" value="LIPASE_GDXG_SER"/>
    <property type="match status" value="1"/>
</dbReference>
<feature type="domain" description="Alpha/beta hydrolase fold-3" evidence="4">
    <location>
        <begin position="76"/>
        <end position="278"/>
    </location>
</feature>
<dbReference type="InterPro" id="IPR013094">
    <property type="entry name" value="AB_hydrolase_3"/>
</dbReference>
<organism evidence="5 6">
    <name type="scientific">Intrasporangium calvum (strain ATCC 23552 / DSM 43043 / JCM 3097 / NBRC 12989 / NCIMB 10167 / NRRL B-3866 / 7 KIP)</name>
    <dbReference type="NCBI Taxonomy" id="710696"/>
    <lineage>
        <taxon>Bacteria</taxon>
        <taxon>Bacillati</taxon>
        <taxon>Actinomycetota</taxon>
        <taxon>Actinomycetes</taxon>
        <taxon>Micrococcales</taxon>
        <taxon>Intrasporangiaceae</taxon>
        <taxon>Intrasporangium</taxon>
    </lineage>
</organism>
<evidence type="ECO:0000313" key="5">
    <source>
        <dbReference type="EMBL" id="ADU47478.1"/>
    </source>
</evidence>
<dbReference type="Pfam" id="PF07859">
    <property type="entry name" value="Abhydrolase_3"/>
    <property type="match status" value="1"/>
</dbReference>
<dbReference type="AlphaFoldDB" id="E6SCS3"/>
<dbReference type="KEGG" id="ica:Intca_0953"/>
<feature type="active site" evidence="3">
    <location>
        <position position="155"/>
    </location>
</feature>
<evidence type="ECO:0000256" key="3">
    <source>
        <dbReference type="PROSITE-ProRule" id="PRU10038"/>
    </source>
</evidence>
<dbReference type="RefSeq" id="WP_013491796.1">
    <property type="nucleotide sequence ID" value="NC_014830.1"/>
</dbReference>
<dbReference type="SUPFAM" id="SSF53474">
    <property type="entry name" value="alpha/beta-Hydrolases"/>
    <property type="match status" value="1"/>
</dbReference>
<name>E6SCS3_INTC7</name>
<dbReference type="PANTHER" id="PTHR48081">
    <property type="entry name" value="AB HYDROLASE SUPERFAMILY PROTEIN C4A8.06C"/>
    <property type="match status" value="1"/>
</dbReference>
<dbReference type="Gene3D" id="3.40.50.1820">
    <property type="entry name" value="alpha/beta hydrolase"/>
    <property type="match status" value="1"/>
</dbReference>
<dbReference type="STRING" id="710696.Intca_0953"/>
<dbReference type="HOGENOM" id="CLU_012494_6_4_11"/>
<dbReference type="InterPro" id="IPR050300">
    <property type="entry name" value="GDXG_lipolytic_enzyme"/>
</dbReference>
<dbReference type="InterPro" id="IPR033140">
    <property type="entry name" value="Lipase_GDXG_put_SER_AS"/>
</dbReference>
<evidence type="ECO:0000313" key="6">
    <source>
        <dbReference type="Proteomes" id="UP000008914"/>
    </source>
</evidence>
<sequence length="304" mass="32046">MSRLLPPEALHPQVRALPDTTAPIDPARLDEQRRAVALNTPVEAGEGVPVRYVEDVDAEGVPCRLYRPADGRLPVVVYVHGGGWVDGGLASHDPLCRLLAARSGAAVLSVDYRLAPEHPCPAASDDVDRAIHWLRSPAAELRSLDASRLALSGDSSGGHLAAVASRRCRDRGVPVRAQALFYPVVDPTGATWGDTVFPGLKAPNLRWCWDVFAPPGVDRSSPDVSPALGDLSGLPPTLVVTAEHDILTVEAEAYAAALAEAGVSSVTVRVQGLVHGFVRRLARFDAAAAAVDLAAGHLARHLGD</sequence>
<evidence type="ECO:0000256" key="2">
    <source>
        <dbReference type="ARBA" id="ARBA00022801"/>
    </source>
</evidence>
<evidence type="ECO:0000259" key="4">
    <source>
        <dbReference type="Pfam" id="PF07859"/>
    </source>
</evidence>